<dbReference type="Proteomes" id="UP000035065">
    <property type="component" value="Unassembled WGS sequence"/>
</dbReference>
<dbReference type="SUPFAM" id="SSF46689">
    <property type="entry name" value="Homeodomain-like"/>
    <property type="match status" value="1"/>
</dbReference>
<keyword evidence="8" id="KW-1185">Reference proteome</keyword>
<dbReference type="STRING" id="644548.SCNU_12938"/>
<dbReference type="InterPro" id="IPR050109">
    <property type="entry name" value="HTH-type_TetR-like_transc_reg"/>
</dbReference>
<dbReference type="eggNOG" id="COG1309">
    <property type="taxonomic scope" value="Bacteria"/>
</dbReference>
<evidence type="ECO:0000256" key="4">
    <source>
        <dbReference type="PROSITE-ProRule" id="PRU00335"/>
    </source>
</evidence>
<dbReference type="Pfam" id="PF00440">
    <property type="entry name" value="TetR_N"/>
    <property type="match status" value="1"/>
</dbReference>
<sequence length="211" mass="22961">MGAVMAARRDAGPRSKDVMDDKDPRLVRSRNRLVDAASALLKTGGVDAVTVGAVSRMSRVARTTFYRHFDGTTDLLAAAFERLLPHADVPDAHGPIRDSLVRLVRAQAALIEQAPLQLTALAWLAMVPEEPGEQQNTLAPLRARVIAQYREPFDQVLQSAAAQKELDEFDPGVAITQLVGPLVFARLSGLRSMSGADCEQLVDDFLAAHRR</sequence>
<comment type="caution">
    <text evidence="7">The sequence shown here is derived from an EMBL/GenBank/DDBJ whole genome shotgun (WGS) entry which is preliminary data.</text>
</comment>
<dbReference type="PANTHER" id="PTHR30055:SF234">
    <property type="entry name" value="HTH-TYPE TRANSCRIPTIONAL REGULATOR BETI"/>
    <property type="match status" value="1"/>
</dbReference>
<dbReference type="InterPro" id="IPR001647">
    <property type="entry name" value="HTH_TetR"/>
</dbReference>
<dbReference type="PROSITE" id="PS50977">
    <property type="entry name" value="HTH_TETR_2"/>
    <property type="match status" value="1"/>
</dbReference>
<organism evidence="7 8">
    <name type="scientific">Gordonia neofelifaecis NRRL B-59395</name>
    <dbReference type="NCBI Taxonomy" id="644548"/>
    <lineage>
        <taxon>Bacteria</taxon>
        <taxon>Bacillati</taxon>
        <taxon>Actinomycetota</taxon>
        <taxon>Actinomycetes</taxon>
        <taxon>Mycobacteriales</taxon>
        <taxon>Gordoniaceae</taxon>
        <taxon>Gordonia</taxon>
    </lineage>
</organism>
<dbReference type="Pfam" id="PF16859">
    <property type="entry name" value="TetR_C_11"/>
    <property type="match status" value="1"/>
</dbReference>
<keyword evidence="3" id="KW-0804">Transcription</keyword>
<keyword evidence="2 4" id="KW-0238">DNA-binding</keyword>
<dbReference type="PROSITE" id="PS01081">
    <property type="entry name" value="HTH_TETR_1"/>
    <property type="match status" value="1"/>
</dbReference>
<protein>
    <submittedName>
        <fullName evidence="7">Regulatory protein TetR</fullName>
    </submittedName>
</protein>
<dbReference type="Gene3D" id="1.10.10.60">
    <property type="entry name" value="Homeodomain-like"/>
    <property type="match status" value="1"/>
</dbReference>
<evidence type="ECO:0000256" key="1">
    <source>
        <dbReference type="ARBA" id="ARBA00023015"/>
    </source>
</evidence>
<dbReference type="InterPro" id="IPR023772">
    <property type="entry name" value="DNA-bd_HTH_TetR-type_CS"/>
</dbReference>
<dbReference type="GO" id="GO:0000976">
    <property type="term" value="F:transcription cis-regulatory region binding"/>
    <property type="evidence" value="ECO:0007669"/>
    <property type="project" value="TreeGrafter"/>
</dbReference>
<proteinExistence type="predicted"/>
<gene>
    <name evidence="7" type="ORF">SCNU_12938</name>
</gene>
<feature type="domain" description="HTH tetR-type" evidence="6">
    <location>
        <begin position="27"/>
        <end position="87"/>
    </location>
</feature>
<accession>F1YL30</accession>
<feature type="compositionally biased region" description="Basic and acidic residues" evidence="5">
    <location>
        <begin position="7"/>
        <end position="22"/>
    </location>
</feature>
<name>F1YL30_9ACTN</name>
<feature type="region of interest" description="Disordered" evidence="5">
    <location>
        <begin position="1"/>
        <end position="22"/>
    </location>
</feature>
<reference evidence="7 8" key="1">
    <citation type="journal article" date="2011" name="J. Bacteriol.">
        <title>Draft Genome Sequence of Gordonia neofelifaecis NRRL B-59395, a Cholesterol-Degrading Actinomycete.</title>
        <authorList>
            <person name="Ge F."/>
            <person name="Li W."/>
            <person name="Chen G."/>
            <person name="Liu Y."/>
            <person name="Zhang G."/>
            <person name="Yong B."/>
            <person name="Wang Q."/>
            <person name="Wang N."/>
            <person name="Huang Z."/>
            <person name="Li W."/>
            <person name="Wang J."/>
            <person name="Wu C."/>
            <person name="Xie Q."/>
            <person name="Liu G."/>
        </authorList>
    </citation>
    <scope>NUCLEOTIDE SEQUENCE [LARGE SCALE GENOMIC DNA]</scope>
    <source>
        <strain evidence="7 8">NRRL B-59395</strain>
    </source>
</reference>
<evidence type="ECO:0000313" key="7">
    <source>
        <dbReference type="EMBL" id="EGD54490.1"/>
    </source>
</evidence>
<evidence type="ECO:0000259" key="6">
    <source>
        <dbReference type="PROSITE" id="PS50977"/>
    </source>
</evidence>
<dbReference type="EMBL" id="AEUD01000011">
    <property type="protein sequence ID" value="EGD54490.1"/>
    <property type="molecule type" value="Genomic_DNA"/>
</dbReference>
<dbReference type="InterPro" id="IPR011075">
    <property type="entry name" value="TetR_C"/>
</dbReference>
<evidence type="ECO:0000256" key="5">
    <source>
        <dbReference type="SAM" id="MobiDB-lite"/>
    </source>
</evidence>
<keyword evidence="1" id="KW-0805">Transcription regulation</keyword>
<feature type="DNA-binding region" description="H-T-H motif" evidence="4">
    <location>
        <begin position="50"/>
        <end position="69"/>
    </location>
</feature>
<evidence type="ECO:0000256" key="2">
    <source>
        <dbReference type="ARBA" id="ARBA00023125"/>
    </source>
</evidence>
<dbReference type="AlphaFoldDB" id="F1YL30"/>
<dbReference type="PANTHER" id="PTHR30055">
    <property type="entry name" value="HTH-TYPE TRANSCRIPTIONAL REGULATOR RUTR"/>
    <property type="match status" value="1"/>
</dbReference>
<dbReference type="SUPFAM" id="SSF48498">
    <property type="entry name" value="Tetracyclin repressor-like, C-terminal domain"/>
    <property type="match status" value="1"/>
</dbReference>
<dbReference type="Gene3D" id="1.10.357.10">
    <property type="entry name" value="Tetracycline Repressor, domain 2"/>
    <property type="match status" value="1"/>
</dbReference>
<dbReference type="InterPro" id="IPR036271">
    <property type="entry name" value="Tet_transcr_reg_TetR-rel_C_sf"/>
</dbReference>
<dbReference type="InterPro" id="IPR009057">
    <property type="entry name" value="Homeodomain-like_sf"/>
</dbReference>
<evidence type="ECO:0000256" key="3">
    <source>
        <dbReference type="ARBA" id="ARBA00023163"/>
    </source>
</evidence>
<dbReference type="GO" id="GO:0003700">
    <property type="term" value="F:DNA-binding transcription factor activity"/>
    <property type="evidence" value="ECO:0007669"/>
    <property type="project" value="TreeGrafter"/>
</dbReference>
<evidence type="ECO:0000313" key="8">
    <source>
        <dbReference type="Proteomes" id="UP000035065"/>
    </source>
</evidence>